<gene>
    <name evidence="7" type="ORF">MB27_19480</name>
</gene>
<dbReference type="InterPro" id="IPR029063">
    <property type="entry name" value="SAM-dependent_MTases_sf"/>
</dbReference>
<dbReference type="InterPro" id="IPR007848">
    <property type="entry name" value="Small_mtfrase_dom"/>
</dbReference>
<dbReference type="EC" id="2.1.1.297" evidence="1"/>
<reference evidence="7 8" key="1">
    <citation type="submission" date="2014-10" db="EMBL/GenBank/DDBJ databases">
        <title>Draft genome sequence of Actinoplanes utahensis NRRL 12052.</title>
        <authorList>
            <person name="Velasco-Bucheli B."/>
            <person name="del Cerro C."/>
            <person name="Hormigo D."/>
            <person name="Garcia J.L."/>
            <person name="Acebal C."/>
            <person name="Arroyo M."/>
            <person name="de la Mata I."/>
        </authorList>
    </citation>
    <scope>NUCLEOTIDE SEQUENCE [LARGE SCALE GENOMIC DNA]</scope>
    <source>
        <strain evidence="7 8">NRRL 12052</strain>
    </source>
</reference>
<dbReference type="PANTHER" id="PTHR18895:SF74">
    <property type="entry name" value="MTRF1L RELEASE FACTOR GLUTAMINE METHYLTRANSFERASE"/>
    <property type="match status" value="1"/>
</dbReference>
<evidence type="ECO:0000256" key="3">
    <source>
        <dbReference type="ARBA" id="ARBA00022679"/>
    </source>
</evidence>
<dbReference type="GO" id="GO:0102559">
    <property type="term" value="F:peptide chain release factor N(5)-glutamine methyltransferase activity"/>
    <property type="evidence" value="ECO:0007669"/>
    <property type="project" value="UniProtKB-EC"/>
</dbReference>
<dbReference type="eggNOG" id="COG2890">
    <property type="taxonomic scope" value="Bacteria"/>
</dbReference>
<protein>
    <recommendedName>
        <fullName evidence="1">peptide chain release factor N(5)-glutamine methyltransferase</fullName>
        <ecNumber evidence="1">2.1.1.297</ecNumber>
    </recommendedName>
</protein>
<evidence type="ECO:0000313" key="8">
    <source>
        <dbReference type="Proteomes" id="UP000054537"/>
    </source>
</evidence>
<name>A0A0A6UIY1_ACTUT</name>
<feature type="domain" description="Methyltransferase small" evidence="6">
    <location>
        <begin position="79"/>
        <end position="173"/>
    </location>
</feature>
<dbReference type="PANTHER" id="PTHR18895">
    <property type="entry name" value="HEMK METHYLTRANSFERASE"/>
    <property type="match status" value="1"/>
</dbReference>
<dbReference type="RefSeq" id="WP_043526269.1">
    <property type="nucleotide sequence ID" value="NZ_BAABKU010000023.1"/>
</dbReference>
<dbReference type="SUPFAM" id="SSF53335">
    <property type="entry name" value="S-adenosyl-L-methionine-dependent methyltransferases"/>
    <property type="match status" value="1"/>
</dbReference>
<dbReference type="AlphaFoldDB" id="A0A0A6UIY1"/>
<evidence type="ECO:0000313" key="7">
    <source>
        <dbReference type="EMBL" id="KHD76060.1"/>
    </source>
</evidence>
<comment type="catalytic activity">
    <reaction evidence="5">
        <text>L-glutaminyl-[peptide chain release factor] + S-adenosyl-L-methionine = N(5)-methyl-L-glutaminyl-[peptide chain release factor] + S-adenosyl-L-homocysteine + H(+)</text>
        <dbReference type="Rhea" id="RHEA:42896"/>
        <dbReference type="Rhea" id="RHEA-COMP:10271"/>
        <dbReference type="Rhea" id="RHEA-COMP:10272"/>
        <dbReference type="ChEBI" id="CHEBI:15378"/>
        <dbReference type="ChEBI" id="CHEBI:30011"/>
        <dbReference type="ChEBI" id="CHEBI:57856"/>
        <dbReference type="ChEBI" id="CHEBI:59789"/>
        <dbReference type="ChEBI" id="CHEBI:61891"/>
        <dbReference type="EC" id="2.1.1.297"/>
    </reaction>
</comment>
<keyword evidence="3" id="KW-0808">Transferase</keyword>
<dbReference type="OrthoDB" id="9800643at2"/>
<accession>A0A0A6UIY1</accession>
<dbReference type="Proteomes" id="UP000054537">
    <property type="component" value="Unassembled WGS sequence"/>
</dbReference>
<evidence type="ECO:0000259" key="6">
    <source>
        <dbReference type="Pfam" id="PF05175"/>
    </source>
</evidence>
<evidence type="ECO:0000256" key="1">
    <source>
        <dbReference type="ARBA" id="ARBA00012771"/>
    </source>
</evidence>
<dbReference type="InterPro" id="IPR004556">
    <property type="entry name" value="HemK-like"/>
</dbReference>
<keyword evidence="8" id="KW-1185">Reference proteome</keyword>
<dbReference type="NCBIfam" id="TIGR03704">
    <property type="entry name" value="PrmC_rel_meth"/>
    <property type="match status" value="1"/>
</dbReference>
<dbReference type="InterPro" id="IPR050320">
    <property type="entry name" value="N5-glutamine_MTase"/>
</dbReference>
<evidence type="ECO:0000256" key="5">
    <source>
        <dbReference type="ARBA" id="ARBA00048391"/>
    </source>
</evidence>
<dbReference type="STRING" id="1869.MB27_19480"/>
<dbReference type="InterPro" id="IPR022446">
    <property type="entry name" value="MeTrfrase_put"/>
</dbReference>
<evidence type="ECO:0000256" key="2">
    <source>
        <dbReference type="ARBA" id="ARBA00022603"/>
    </source>
</evidence>
<dbReference type="Gene3D" id="3.40.50.150">
    <property type="entry name" value="Vaccinia Virus protein VP39"/>
    <property type="match status" value="1"/>
</dbReference>
<comment type="caution">
    <text evidence="7">The sequence shown here is derived from an EMBL/GenBank/DDBJ whole genome shotgun (WGS) entry which is preliminary data.</text>
</comment>
<dbReference type="GO" id="GO:0032259">
    <property type="term" value="P:methylation"/>
    <property type="evidence" value="ECO:0007669"/>
    <property type="project" value="UniProtKB-KW"/>
</dbReference>
<keyword evidence="4" id="KW-0949">S-adenosyl-L-methionine</keyword>
<dbReference type="Pfam" id="PF05175">
    <property type="entry name" value="MTS"/>
    <property type="match status" value="1"/>
</dbReference>
<dbReference type="NCBIfam" id="TIGR00536">
    <property type="entry name" value="hemK_fam"/>
    <property type="match status" value="1"/>
</dbReference>
<dbReference type="EMBL" id="JRTT01000021">
    <property type="protein sequence ID" value="KHD76060.1"/>
    <property type="molecule type" value="Genomic_DNA"/>
</dbReference>
<keyword evidence="2 7" id="KW-0489">Methyltransferase</keyword>
<proteinExistence type="predicted"/>
<sequence>MTSSETLARATARLRAAGCVFAEEEAEVLASAAASGDDLDAMVGRRASGEPLEQVVGFADFCGVRVRLRPGVFVPRVRSELLVRLGAAAIPPDALVVDLCCGSGALGMAVRHRVPGITLHAADVDPAAVACATGNLAAGGAHVHRGDLFQALPVDLRGRVDLLLANVPYVATRHIPFLPAEARDHEPRTALDGGDDGLAVFRAVVAEAAAWLAPGGLLISEITEAQTGAATAAVRGNGLTATVTTDDDLDARAILARRNPISPA</sequence>
<evidence type="ECO:0000256" key="4">
    <source>
        <dbReference type="ARBA" id="ARBA00022691"/>
    </source>
</evidence>
<organism evidence="7 8">
    <name type="scientific">Actinoplanes utahensis</name>
    <dbReference type="NCBI Taxonomy" id="1869"/>
    <lineage>
        <taxon>Bacteria</taxon>
        <taxon>Bacillati</taxon>
        <taxon>Actinomycetota</taxon>
        <taxon>Actinomycetes</taxon>
        <taxon>Micromonosporales</taxon>
        <taxon>Micromonosporaceae</taxon>
        <taxon>Actinoplanes</taxon>
    </lineage>
</organism>